<dbReference type="InterPro" id="IPR050109">
    <property type="entry name" value="HTH-type_TetR-like_transc_reg"/>
</dbReference>
<evidence type="ECO:0000259" key="5">
    <source>
        <dbReference type="PROSITE" id="PS50977"/>
    </source>
</evidence>
<keyword evidence="2 4" id="KW-0238">DNA-binding</keyword>
<dbReference type="InterPro" id="IPR001647">
    <property type="entry name" value="HTH_TetR"/>
</dbReference>
<accession>A0A849HDN2</accession>
<dbReference type="SUPFAM" id="SSF48498">
    <property type="entry name" value="Tetracyclin repressor-like, C-terminal domain"/>
    <property type="match status" value="1"/>
</dbReference>
<dbReference type="PANTHER" id="PTHR30055">
    <property type="entry name" value="HTH-TYPE TRANSCRIPTIONAL REGULATOR RUTR"/>
    <property type="match status" value="1"/>
</dbReference>
<dbReference type="PRINTS" id="PR00455">
    <property type="entry name" value="HTHTETR"/>
</dbReference>
<organism evidence="6 7">
    <name type="scientific">Knoellia koreensis</name>
    <dbReference type="NCBI Taxonomy" id="2730921"/>
    <lineage>
        <taxon>Bacteria</taxon>
        <taxon>Bacillati</taxon>
        <taxon>Actinomycetota</taxon>
        <taxon>Actinomycetes</taxon>
        <taxon>Micrococcales</taxon>
        <taxon>Intrasporangiaceae</taxon>
        <taxon>Knoellia</taxon>
    </lineage>
</organism>
<evidence type="ECO:0000313" key="7">
    <source>
        <dbReference type="Proteomes" id="UP000588586"/>
    </source>
</evidence>
<dbReference type="PANTHER" id="PTHR30055:SF234">
    <property type="entry name" value="HTH-TYPE TRANSCRIPTIONAL REGULATOR BETI"/>
    <property type="match status" value="1"/>
</dbReference>
<keyword evidence="3" id="KW-0804">Transcription</keyword>
<dbReference type="Gene3D" id="1.10.357.10">
    <property type="entry name" value="Tetracycline Repressor, domain 2"/>
    <property type="match status" value="1"/>
</dbReference>
<keyword evidence="7" id="KW-1185">Reference proteome</keyword>
<dbReference type="GO" id="GO:0003700">
    <property type="term" value="F:DNA-binding transcription factor activity"/>
    <property type="evidence" value="ECO:0007669"/>
    <property type="project" value="TreeGrafter"/>
</dbReference>
<protein>
    <submittedName>
        <fullName evidence="6">TetR/AcrR family transcriptional regulator</fullName>
    </submittedName>
</protein>
<gene>
    <name evidence="6" type="ORF">HJG52_17765</name>
</gene>
<evidence type="ECO:0000256" key="1">
    <source>
        <dbReference type="ARBA" id="ARBA00023015"/>
    </source>
</evidence>
<dbReference type="Pfam" id="PF00440">
    <property type="entry name" value="TetR_N"/>
    <property type="match status" value="1"/>
</dbReference>
<dbReference type="AlphaFoldDB" id="A0A849HDN2"/>
<dbReference type="GO" id="GO:0000976">
    <property type="term" value="F:transcription cis-regulatory region binding"/>
    <property type="evidence" value="ECO:0007669"/>
    <property type="project" value="TreeGrafter"/>
</dbReference>
<dbReference type="PROSITE" id="PS50977">
    <property type="entry name" value="HTH_TETR_2"/>
    <property type="match status" value="1"/>
</dbReference>
<reference evidence="6 7" key="1">
    <citation type="submission" date="2020-04" db="EMBL/GenBank/DDBJ databases">
        <title>Knoellia sp. isolate from air conditioner.</title>
        <authorList>
            <person name="Chea S."/>
            <person name="Kim D.-U."/>
        </authorList>
    </citation>
    <scope>NUCLEOTIDE SEQUENCE [LARGE SCALE GENOMIC DNA]</scope>
    <source>
        <strain evidence="6 7">DB2414S</strain>
    </source>
</reference>
<feature type="domain" description="HTH tetR-type" evidence="5">
    <location>
        <begin position="14"/>
        <end position="74"/>
    </location>
</feature>
<evidence type="ECO:0000313" key="6">
    <source>
        <dbReference type="EMBL" id="NNM47836.1"/>
    </source>
</evidence>
<comment type="caution">
    <text evidence="6">The sequence shown here is derived from an EMBL/GenBank/DDBJ whole genome shotgun (WGS) entry which is preliminary data.</text>
</comment>
<sequence>MPKIWNKSIESHRQAVRQAILDSTATLVAQGGFPAATMSQIAERAGIGRATLYKYFPDVEAILVAWHQDHVAAHIARLTELRVGGSDAWERLQAVLLGYAQVARHRGGHGGDLSALVHRGENVLRAEQQLVDLFSGLLTEVAQAGRLRGDVPPKELAQFCIHALGAAGSLRSEAAVRRLVDVTLSALGGST</sequence>
<dbReference type="SUPFAM" id="SSF46689">
    <property type="entry name" value="Homeodomain-like"/>
    <property type="match status" value="1"/>
</dbReference>
<dbReference type="Proteomes" id="UP000588586">
    <property type="component" value="Unassembled WGS sequence"/>
</dbReference>
<keyword evidence="1" id="KW-0805">Transcription regulation</keyword>
<evidence type="ECO:0000256" key="2">
    <source>
        <dbReference type="ARBA" id="ARBA00023125"/>
    </source>
</evidence>
<name>A0A849HDN2_9MICO</name>
<dbReference type="RefSeq" id="WP_171244967.1">
    <property type="nucleotide sequence ID" value="NZ_JABEPQ010000005.1"/>
</dbReference>
<evidence type="ECO:0000256" key="4">
    <source>
        <dbReference type="PROSITE-ProRule" id="PRU00335"/>
    </source>
</evidence>
<dbReference type="EMBL" id="JABEPQ010000005">
    <property type="protein sequence ID" value="NNM47836.1"/>
    <property type="molecule type" value="Genomic_DNA"/>
</dbReference>
<feature type="DNA-binding region" description="H-T-H motif" evidence="4">
    <location>
        <begin position="37"/>
        <end position="56"/>
    </location>
</feature>
<proteinExistence type="predicted"/>
<dbReference type="InterPro" id="IPR036271">
    <property type="entry name" value="Tet_transcr_reg_TetR-rel_C_sf"/>
</dbReference>
<evidence type="ECO:0000256" key="3">
    <source>
        <dbReference type="ARBA" id="ARBA00023163"/>
    </source>
</evidence>
<dbReference type="InterPro" id="IPR009057">
    <property type="entry name" value="Homeodomain-like_sf"/>
</dbReference>